<proteinExistence type="predicted"/>
<comment type="caution">
    <text evidence="2">The sequence shown here is derived from an EMBL/GenBank/DDBJ whole genome shotgun (WGS) entry which is preliminary data.</text>
</comment>
<sequence length="213" mass="23489">MEKHREPVKSNLAMLDYEVDHPSPESQEPSSPRSRELRDFEIYNRTTLPLLVEANLRAIVESQIAPIEERVRAMVVDIVRTCQSTIARNYHLTIAPTSSASNRMRSSSPATASAETTFPTIVEPTQKAVNDATGNSFDFFREPPHLNAEASASVPGPVYNPTDVTECQNPSSDSGYGSLQERCGCSCHDYSNAWNTANGKKLSSCVLNLQLTR</sequence>
<reference evidence="2" key="1">
    <citation type="submission" date="2021-03" db="EMBL/GenBank/DDBJ databases">
        <authorList>
            <person name="Tagirdzhanova G."/>
        </authorList>
    </citation>
    <scope>NUCLEOTIDE SEQUENCE</scope>
</reference>
<dbReference type="OrthoDB" id="4738706at2759"/>
<dbReference type="EMBL" id="CAJPDR010000351">
    <property type="protein sequence ID" value="CAF9933289.1"/>
    <property type="molecule type" value="Genomic_DNA"/>
</dbReference>
<dbReference type="Proteomes" id="UP000664203">
    <property type="component" value="Unassembled WGS sequence"/>
</dbReference>
<accession>A0A8H3FYM7</accession>
<feature type="region of interest" description="Disordered" evidence="1">
    <location>
        <begin position="1"/>
        <end position="38"/>
    </location>
</feature>
<dbReference type="AlphaFoldDB" id="A0A8H3FYM7"/>
<organism evidence="2 3">
    <name type="scientific">Alectoria fallacina</name>
    <dbReference type="NCBI Taxonomy" id="1903189"/>
    <lineage>
        <taxon>Eukaryota</taxon>
        <taxon>Fungi</taxon>
        <taxon>Dikarya</taxon>
        <taxon>Ascomycota</taxon>
        <taxon>Pezizomycotina</taxon>
        <taxon>Lecanoromycetes</taxon>
        <taxon>OSLEUM clade</taxon>
        <taxon>Lecanoromycetidae</taxon>
        <taxon>Lecanorales</taxon>
        <taxon>Lecanorineae</taxon>
        <taxon>Parmeliaceae</taxon>
        <taxon>Alectoria</taxon>
    </lineage>
</organism>
<name>A0A8H3FYM7_9LECA</name>
<gene>
    <name evidence="2" type="ORF">ALECFALPRED_005549</name>
</gene>
<protein>
    <submittedName>
        <fullName evidence="2">Uncharacterized protein</fullName>
    </submittedName>
</protein>
<evidence type="ECO:0000313" key="2">
    <source>
        <dbReference type="EMBL" id="CAF9933289.1"/>
    </source>
</evidence>
<evidence type="ECO:0000256" key="1">
    <source>
        <dbReference type="SAM" id="MobiDB-lite"/>
    </source>
</evidence>
<keyword evidence="3" id="KW-1185">Reference proteome</keyword>
<evidence type="ECO:0000313" key="3">
    <source>
        <dbReference type="Proteomes" id="UP000664203"/>
    </source>
</evidence>